<evidence type="ECO:0000313" key="8">
    <source>
        <dbReference type="EMBL" id="OPC78624.1"/>
    </source>
</evidence>
<dbReference type="InterPro" id="IPR036259">
    <property type="entry name" value="MFS_trans_sf"/>
</dbReference>
<dbReference type="InterPro" id="IPR036736">
    <property type="entry name" value="ACP-like_sf"/>
</dbReference>
<dbReference type="InterPro" id="IPR023213">
    <property type="entry name" value="CAT-like_dom_sf"/>
</dbReference>
<dbReference type="InterPro" id="IPR025110">
    <property type="entry name" value="AMP-bd_C"/>
</dbReference>
<feature type="transmembrane region" description="Helical" evidence="6">
    <location>
        <begin position="1696"/>
        <end position="1715"/>
    </location>
</feature>
<dbReference type="PANTHER" id="PTHR45527:SF1">
    <property type="entry name" value="FATTY ACID SYNTHASE"/>
    <property type="match status" value="1"/>
</dbReference>
<dbReference type="SUPFAM" id="SSF52777">
    <property type="entry name" value="CoA-dependent acyltransferases"/>
    <property type="match status" value="2"/>
</dbReference>
<dbReference type="PROSITE" id="PS00012">
    <property type="entry name" value="PHOSPHOPANTETHEINE"/>
    <property type="match status" value="1"/>
</dbReference>
<evidence type="ECO:0000256" key="5">
    <source>
        <dbReference type="SAM" id="MobiDB-lite"/>
    </source>
</evidence>
<dbReference type="SUPFAM" id="SSF103473">
    <property type="entry name" value="MFS general substrate transporter"/>
    <property type="match status" value="1"/>
</dbReference>
<dbReference type="FunFam" id="2.30.38.10:FF:000001">
    <property type="entry name" value="Non-ribosomal peptide synthetase PvdI"/>
    <property type="match status" value="1"/>
</dbReference>
<dbReference type="FunFam" id="3.40.50.980:FF:000001">
    <property type="entry name" value="Non-ribosomal peptide synthetase"/>
    <property type="match status" value="1"/>
</dbReference>
<feature type="transmembrane region" description="Helical" evidence="6">
    <location>
        <begin position="1667"/>
        <end position="1689"/>
    </location>
</feature>
<evidence type="ECO:0000313" key="9">
    <source>
        <dbReference type="Proteomes" id="UP000190037"/>
    </source>
</evidence>
<dbReference type="PANTHER" id="PTHR45527">
    <property type="entry name" value="NONRIBOSOMAL PEPTIDE SYNTHETASE"/>
    <property type="match status" value="1"/>
</dbReference>
<keyword evidence="6" id="KW-1133">Transmembrane helix</keyword>
<dbReference type="InterPro" id="IPR020806">
    <property type="entry name" value="PKS_PP-bd"/>
</dbReference>
<feature type="transmembrane region" description="Helical" evidence="6">
    <location>
        <begin position="1457"/>
        <end position="1478"/>
    </location>
</feature>
<feature type="transmembrane region" description="Helical" evidence="6">
    <location>
        <begin position="1556"/>
        <end position="1577"/>
    </location>
</feature>
<gene>
    <name evidence="8" type="ORF">B4N89_31085</name>
</gene>
<dbReference type="InterPro" id="IPR045851">
    <property type="entry name" value="AMP-bd_C_sf"/>
</dbReference>
<dbReference type="GO" id="GO:0072330">
    <property type="term" value="P:monocarboxylic acid biosynthetic process"/>
    <property type="evidence" value="ECO:0007669"/>
    <property type="project" value="UniProtKB-ARBA"/>
</dbReference>
<feature type="transmembrane region" description="Helical" evidence="6">
    <location>
        <begin position="1721"/>
        <end position="1744"/>
    </location>
</feature>
<dbReference type="GO" id="GO:0005829">
    <property type="term" value="C:cytosol"/>
    <property type="evidence" value="ECO:0007669"/>
    <property type="project" value="TreeGrafter"/>
</dbReference>
<keyword evidence="4" id="KW-0597">Phosphoprotein</keyword>
<feature type="region of interest" description="Disordered" evidence="5">
    <location>
        <begin position="1851"/>
        <end position="1875"/>
    </location>
</feature>
<dbReference type="OrthoDB" id="2472181at2"/>
<dbReference type="InterPro" id="IPR009081">
    <property type="entry name" value="PP-bd_ACP"/>
</dbReference>
<comment type="cofactor">
    <cofactor evidence="1">
        <name>pantetheine 4'-phosphate</name>
        <dbReference type="ChEBI" id="CHEBI:47942"/>
    </cofactor>
</comment>
<dbReference type="STRING" id="159449.B4N89_31085"/>
<accession>A0A1T3NPD7</accession>
<dbReference type="GO" id="GO:0022857">
    <property type="term" value="F:transmembrane transporter activity"/>
    <property type="evidence" value="ECO:0007669"/>
    <property type="project" value="InterPro"/>
</dbReference>
<dbReference type="InterPro" id="IPR001242">
    <property type="entry name" value="Condensation_dom"/>
</dbReference>
<dbReference type="RefSeq" id="WP_078979826.1">
    <property type="nucleotide sequence ID" value="NZ_MWQN01000002.1"/>
</dbReference>
<dbReference type="NCBIfam" id="TIGR01733">
    <property type="entry name" value="AA-adenyl-dom"/>
    <property type="match status" value="1"/>
</dbReference>
<dbReference type="Gene3D" id="3.40.50.980">
    <property type="match status" value="2"/>
</dbReference>
<proteinExistence type="inferred from homology"/>
<name>A0A1T3NPD7_9ACTN</name>
<dbReference type="GO" id="GO:0031177">
    <property type="term" value="F:phosphopantetheine binding"/>
    <property type="evidence" value="ECO:0007669"/>
    <property type="project" value="InterPro"/>
</dbReference>
<dbReference type="GO" id="GO:0044550">
    <property type="term" value="P:secondary metabolite biosynthetic process"/>
    <property type="evidence" value="ECO:0007669"/>
    <property type="project" value="TreeGrafter"/>
</dbReference>
<dbReference type="CDD" id="cd19531">
    <property type="entry name" value="LCL_NRPS-like"/>
    <property type="match status" value="1"/>
</dbReference>
<dbReference type="FunFam" id="1.10.1200.10:FF:000016">
    <property type="entry name" value="Non-ribosomal peptide synthase"/>
    <property type="match status" value="1"/>
</dbReference>
<keyword evidence="3" id="KW-0596">Phosphopantetheine</keyword>
<evidence type="ECO:0000256" key="3">
    <source>
        <dbReference type="ARBA" id="ARBA00022450"/>
    </source>
</evidence>
<dbReference type="InterPro" id="IPR000873">
    <property type="entry name" value="AMP-dep_synth/lig_dom"/>
</dbReference>
<evidence type="ECO:0000256" key="6">
    <source>
        <dbReference type="SAM" id="Phobius"/>
    </source>
</evidence>
<keyword evidence="9" id="KW-1185">Reference proteome</keyword>
<dbReference type="PROSITE" id="PS50075">
    <property type="entry name" value="CARRIER"/>
    <property type="match status" value="1"/>
</dbReference>
<dbReference type="GO" id="GO:0008610">
    <property type="term" value="P:lipid biosynthetic process"/>
    <property type="evidence" value="ECO:0007669"/>
    <property type="project" value="UniProtKB-ARBA"/>
</dbReference>
<evidence type="ECO:0000256" key="1">
    <source>
        <dbReference type="ARBA" id="ARBA00001957"/>
    </source>
</evidence>
<dbReference type="EMBL" id="MWQN01000002">
    <property type="protein sequence ID" value="OPC78624.1"/>
    <property type="molecule type" value="Genomic_DNA"/>
</dbReference>
<evidence type="ECO:0000256" key="2">
    <source>
        <dbReference type="ARBA" id="ARBA00006432"/>
    </source>
</evidence>
<feature type="transmembrane region" description="Helical" evidence="6">
    <location>
        <begin position="1517"/>
        <end position="1536"/>
    </location>
</feature>
<feature type="transmembrane region" description="Helical" evidence="6">
    <location>
        <begin position="1637"/>
        <end position="1661"/>
    </location>
</feature>
<dbReference type="Gene3D" id="3.30.559.30">
    <property type="entry name" value="Nonribosomal peptide synthetase, condensation domain"/>
    <property type="match status" value="1"/>
</dbReference>
<keyword evidence="6" id="KW-0472">Membrane</keyword>
<dbReference type="GO" id="GO:0043041">
    <property type="term" value="P:amino acid activation for nonribosomal peptide biosynthetic process"/>
    <property type="evidence" value="ECO:0007669"/>
    <property type="project" value="TreeGrafter"/>
</dbReference>
<dbReference type="Pfam" id="PF00501">
    <property type="entry name" value="AMP-binding"/>
    <property type="match status" value="1"/>
</dbReference>
<dbReference type="GO" id="GO:0017000">
    <property type="term" value="P:antibiotic biosynthetic process"/>
    <property type="evidence" value="ECO:0007669"/>
    <property type="project" value="UniProtKB-ARBA"/>
</dbReference>
<dbReference type="SUPFAM" id="SSF56801">
    <property type="entry name" value="Acetyl-CoA synthetase-like"/>
    <property type="match status" value="1"/>
</dbReference>
<feature type="transmembrane region" description="Helical" evidence="6">
    <location>
        <begin position="1810"/>
        <end position="1828"/>
    </location>
</feature>
<reference evidence="8 9" key="1">
    <citation type="submission" date="2017-03" db="EMBL/GenBank/DDBJ databases">
        <title>Draft genome sequence of Streptomyces scabrisporus NF3, endophyte isolated from Amphipterygium adstringens.</title>
        <authorList>
            <person name="Vazquez M."/>
            <person name="Ceapa C.D."/>
            <person name="Rodriguez Luna D."/>
            <person name="Sanchez Esquivel S."/>
        </authorList>
    </citation>
    <scope>NUCLEOTIDE SEQUENCE [LARGE SCALE GENOMIC DNA]</scope>
    <source>
        <strain evidence="8 9">NF3</strain>
    </source>
</reference>
<dbReference type="PROSITE" id="PS00455">
    <property type="entry name" value="AMP_BINDING"/>
    <property type="match status" value="1"/>
</dbReference>
<dbReference type="Pfam" id="PF07690">
    <property type="entry name" value="MFS_1"/>
    <property type="match status" value="1"/>
</dbReference>
<dbReference type="Gene3D" id="1.20.1250.20">
    <property type="entry name" value="MFS general substrate transporter like domains"/>
    <property type="match status" value="1"/>
</dbReference>
<dbReference type="Proteomes" id="UP000190037">
    <property type="component" value="Unassembled WGS sequence"/>
</dbReference>
<dbReference type="FunFam" id="3.40.50.12780:FF:000012">
    <property type="entry name" value="Non-ribosomal peptide synthetase"/>
    <property type="match status" value="1"/>
</dbReference>
<sequence length="1875" mass="201275">MTLTSPPTRAGGLSAAKRALLEQRLRRSTAAAPPSIPRLPDEAEIPLSSAQIPLWFMENLTPGTAAYTIPFALRLRGPLDEAAVERALTGLLARHDSLRTTFGTSADGHPTATVHPPAPVPVTRRSAPLDLDLGARERWAAALVGEEFARPFDLEVAPLFRAALVRLDRDDTILVVVLHHLVGDGWSVHLMVNELMTDYNAFVAGLDSPLSAPPVRYGDYAAWQQRRLGGAEGERAAAYWRERLAGVGTLALPTDRPRPPQQTFPGGGHSFVLDAELCDAVTALGRAHGATQYMTLLAAWQAVLSRHGGQSDFAVGSPIAGRPHPDLEPMIGMFVNMLAMRAPLAGDPTFAELLGRVRESSLDAYAHQDLPFDQVVRGQNVVRDVSRTPLFQVTFALQNYGRGEHGFTGLAHEWFTADSRVTRFDLSLFVFEVGTGMHGLVTYNTDLFDAGTVERLAGHLATLLRSVVADPHVPLSRIELLDAAERARLLTEWNDTARPLSEHATLAGAIEAQVARDPRAPAVTSQGATLDYGELDARANRLARRLRAAGAGPETPVALCLEQSLDLAVAVLAVLKSGAAYLPLDPEQPVERLTFMLTDSAVRVVVTDSALRERTVGHTGAVILVDRERAGIEAESADPIPGTAQPGNLAYVIYTSGSTGRPKGVAVQHREALAYLEGVRERFEVVPGSVYGLAQSLSFDFAITALYLAWTTGGELHLMPKRLSGAEFADYLARHPVDYLKMTPSHLAGLAAEVGTEPLMPRRLLILGGEASSWEWTRDLAAAGGCAVVNHYGPTETTVGVTTYRVRPDDMVTSTVTPIGRPLPNARVYLLDAHLEPVPIGVTGEIHIGGERLARGYLGQPGATADRFVPDPFGPPGGRLYRTGDLGRYLPGGDIEFLGRGDQQIKIRGYRVEPAEIEEALRAQEGVAQAVVDARGPAGAQRLIAYLVPPEEDGDDPAPPGERPAGAELRRALSVRLPEYMVPSRFVWLDRLPLKAHGKVDRALLPEPDTAEGAGGGERVPPSSELEATLVEIWTKVLELGSVGVTDDFFELGGHSLLAMQVLAQLRKALPPGGRQVSLLELFKHRTVRELAQLLERPVGGDEPRSLLHELTRPIPVGQRVLSLVCVPYGGGSAVVYQPLADALPAGHALYSVAIPGHDLSMPEAPRPIEEVARECADEILAGVEGPLALYGHCGVGSALTAQIAYLLEQAGRRLEAVYLGAIFPFARPEGGVLGALTRFAGLERLRGDRVHLNWLTSMGADLGDLDEEQVSFIIRNMRKDGLTSEAYFTKRMAEDLPPLAAPVISVVGERDPSTEFYQERYREWHFMASATALVVIDEAGHYFLRYRAEELAEIVTATHDAVARDRTEPLTRAVRGEDASWWLHGVSGTESDSPAEAVPGSGSGSVVDAKRADRSAVRPSMGRFMAVALGQLASITGSALTEFAIPIWIYLRTDSLTQFALFSVLALVPGIVVAPLAGAVVDRNSRRSVMLVADCAAGLVQVTMALLLWAGHLGVGAVYGLLVVLSLTATFQRLAYNSAVPQLVPKRYLGHANGIVQMSTGLAQLIVPLIAVALLASIGLGGILLIDITTFVIAVTVVAFVPFPDTMAQTRRESMVKEIANGVRYSMGHAGFRTMLLYFALLNVFLAPMLVLMTPLVLSFGSVHTAGAVGVAAGAGALLGGLAMGVWGGPRHRRMHGILVATVLIAVFAFLAGLRPSPVLVGISFFGVFFGLSLLNGIYATIIQVKVPQRFHGRVIALNTMVAWSTLPLGFGVIAPLSVHLLEPLFRPDGALASSVGRVIGVGEGRGTGFLYLICASAMILLALASFRHRVISRFDDEVADAMPDDLIGIEERRKRTENPSTEPNPTHLEPEKV</sequence>
<dbReference type="Gene3D" id="3.40.50.1820">
    <property type="entry name" value="alpha/beta hydrolase"/>
    <property type="match status" value="1"/>
</dbReference>
<dbReference type="Gene3D" id="1.10.1200.10">
    <property type="entry name" value="ACP-like"/>
    <property type="match status" value="1"/>
</dbReference>
<dbReference type="Pfam" id="PF00668">
    <property type="entry name" value="Condensation"/>
    <property type="match status" value="1"/>
</dbReference>
<dbReference type="InterPro" id="IPR029058">
    <property type="entry name" value="AB_hydrolase_fold"/>
</dbReference>
<organism evidence="8 9">
    <name type="scientific">Embleya scabrispora</name>
    <dbReference type="NCBI Taxonomy" id="159449"/>
    <lineage>
        <taxon>Bacteria</taxon>
        <taxon>Bacillati</taxon>
        <taxon>Actinomycetota</taxon>
        <taxon>Actinomycetes</taxon>
        <taxon>Kitasatosporales</taxon>
        <taxon>Streptomycetaceae</taxon>
        <taxon>Embleya</taxon>
    </lineage>
</organism>
<protein>
    <submittedName>
        <fullName evidence="8">Non-ribosomal peptide synthetase</fullName>
    </submittedName>
</protein>
<comment type="similarity">
    <text evidence="2">Belongs to the ATP-dependent AMP-binding enzyme family.</text>
</comment>
<dbReference type="Gene3D" id="3.30.300.30">
    <property type="match status" value="1"/>
</dbReference>
<dbReference type="Gene3D" id="3.30.559.10">
    <property type="entry name" value="Chloramphenicol acetyltransferase-like domain"/>
    <property type="match status" value="1"/>
</dbReference>
<dbReference type="InterPro" id="IPR011701">
    <property type="entry name" value="MFS"/>
</dbReference>
<dbReference type="InterPro" id="IPR010071">
    <property type="entry name" value="AA_adenyl_dom"/>
</dbReference>
<dbReference type="CDD" id="cd05930">
    <property type="entry name" value="A_NRPS"/>
    <property type="match status" value="1"/>
</dbReference>
<dbReference type="Pfam" id="PF00975">
    <property type="entry name" value="Thioesterase"/>
    <property type="match status" value="1"/>
</dbReference>
<dbReference type="CDD" id="cd06173">
    <property type="entry name" value="MFS_MefA_like"/>
    <property type="match status" value="1"/>
</dbReference>
<dbReference type="Pfam" id="PF13193">
    <property type="entry name" value="AMP-binding_C"/>
    <property type="match status" value="1"/>
</dbReference>
<dbReference type="SMART" id="SM00823">
    <property type="entry name" value="PKS_PP"/>
    <property type="match status" value="1"/>
</dbReference>
<dbReference type="SUPFAM" id="SSF53474">
    <property type="entry name" value="alpha/beta-Hydrolases"/>
    <property type="match status" value="1"/>
</dbReference>
<feature type="domain" description="Carrier" evidence="7">
    <location>
        <begin position="1021"/>
        <end position="1099"/>
    </location>
</feature>
<feature type="transmembrane region" description="Helical" evidence="6">
    <location>
        <begin position="1756"/>
        <end position="1780"/>
    </location>
</feature>
<feature type="transmembrane region" description="Helical" evidence="6">
    <location>
        <begin position="1583"/>
        <end position="1604"/>
    </location>
</feature>
<dbReference type="InterPro" id="IPR006162">
    <property type="entry name" value="Ppantetheine_attach_site"/>
</dbReference>
<feature type="region of interest" description="Disordered" evidence="5">
    <location>
        <begin position="1388"/>
        <end position="1412"/>
    </location>
</feature>
<evidence type="ECO:0000259" key="7">
    <source>
        <dbReference type="PROSITE" id="PS50075"/>
    </source>
</evidence>
<dbReference type="Gene3D" id="2.30.38.10">
    <property type="entry name" value="Luciferase, Domain 3"/>
    <property type="match status" value="1"/>
</dbReference>
<dbReference type="InterPro" id="IPR020845">
    <property type="entry name" value="AMP-binding_CS"/>
</dbReference>
<comment type="caution">
    <text evidence="8">The sequence shown here is derived from an EMBL/GenBank/DDBJ whole genome shotgun (WGS) entry which is preliminary data.</text>
</comment>
<feature type="transmembrane region" description="Helical" evidence="6">
    <location>
        <begin position="1425"/>
        <end position="1451"/>
    </location>
</feature>
<dbReference type="InterPro" id="IPR001031">
    <property type="entry name" value="Thioesterase"/>
</dbReference>
<keyword evidence="6" id="KW-0812">Transmembrane</keyword>
<evidence type="ECO:0000256" key="4">
    <source>
        <dbReference type="ARBA" id="ARBA00022553"/>
    </source>
</evidence>
<dbReference type="Pfam" id="PF00550">
    <property type="entry name" value="PP-binding"/>
    <property type="match status" value="1"/>
</dbReference>
<dbReference type="GO" id="GO:0003824">
    <property type="term" value="F:catalytic activity"/>
    <property type="evidence" value="ECO:0007669"/>
    <property type="project" value="InterPro"/>
</dbReference>